<reference evidence="1 2" key="1">
    <citation type="journal article" date="2024" name="IMA Fungus">
        <title>Apiospora arundinis, a panoply of carbohydrate-active enzymes and secondary metabolites.</title>
        <authorList>
            <person name="Sorensen T."/>
            <person name="Petersen C."/>
            <person name="Muurmann A.T."/>
            <person name="Christiansen J.V."/>
            <person name="Brundto M.L."/>
            <person name="Overgaard C.K."/>
            <person name="Boysen A.T."/>
            <person name="Wollenberg R.D."/>
            <person name="Larsen T.O."/>
            <person name="Sorensen J.L."/>
            <person name="Nielsen K.L."/>
            <person name="Sondergaard T.E."/>
        </authorList>
    </citation>
    <scope>NUCLEOTIDE SEQUENCE [LARGE SCALE GENOMIC DNA]</scope>
    <source>
        <strain evidence="1 2">AAU 773</strain>
    </source>
</reference>
<comment type="caution">
    <text evidence="1">The sequence shown here is derived from an EMBL/GenBank/DDBJ whole genome shotgun (WGS) entry which is preliminary data.</text>
</comment>
<accession>A0ABR2IXT2</accession>
<dbReference type="Proteomes" id="UP001390339">
    <property type="component" value="Unassembled WGS sequence"/>
</dbReference>
<evidence type="ECO:0000313" key="1">
    <source>
        <dbReference type="EMBL" id="KAK8869433.1"/>
    </source>
</evidence>
<gene>
    <name evidence="1" type="ORF">PGQ11_008011</name>
</gene>
<sequence length="237" mass="27211">MAMLTKRPVKEIDTDIVDDDDSDHPLPVPLQRHKLLFGTSDTPEFAHFTLDPKQYRKLYTKIERTFRRFDYEPKCSCLTIRMPSPTHDYFATYFRDEICKELNKIASSRSDEAKPFTQNVISAVGSRVLLAETDDENDSIKREPDIQFHYPGARYPGIVVEVLYSQDGKDLRRLAQDYILYSDGDIKLVIGIDLNCRGKPSTVSLWRPRFTESEDGLGLETFEHVHEMANLLSSGVS</sequence>
<organism evidence="1 2">
    <name type="scientific">Apiospora arundinis</name>
    <dbReference type="NCBI Taxonomy" id="335852"/>
    <lineage>
        <taxon>Eukaryota</taxon>
        <taxon>Fungi</taxon>
        <taxon>Dikarya</taxon>
        <taxon>Ascomycota</taxon>
        <taxon>Pezizomycotina</taxon>
        <taxon>Sordariomycetes</taxon>
        <taxon>Xylariomycetidae</taxon>
        <taxon>Amphisphaeriales</taxon>
        <taxon>Apiosporaceae</taxon>
        <taxon>Apiospora</taxon>
    </lineage>
</organism>
<protein>
    <submittedName>
        <fullName evidence="1">Telomere-associated recq-like helicase</fullName>
    </submittedName>
</protein>
<keyword evidence="2" id="KW-1185">Reference proteome</keyword>
<evidence type="ECO:0000313" key="2">
    <source>
        <dbReference type="Proteomes" id="UP001390339"/>
    </source>
</evidence>
<dbReference type="EMBL" id="JAPCWZ010000004">
    <property type="protein sequence ID" value="KAK8869433.1"/>
    <property type="molecule type" value="Genomic_DNA"/>
</dbReference>
<proteinExistence type="predicted"/>
<name>A0ABR2IXT2_9PEZI</name>